<dbReference type="EMBL" id="LYUD01000174">
    <property type="protein sequence ID" value="OAZ58473.1"/>
    <property type="molecule type" value="Genomic_DNA"/>
</dbReference>
<dbReference type="Pfam" id="PF00300">
    <property type="entry name" value="His_Phos_1"/>
    <property type="match status" value="1"/>
</dbReference>
<evidence type="ECO:0000313" key="2">
    <source>
        <dbReference type="Proteomes" id="UP000093796"/>
    </source>
</evidence>
<dbReference type="GO" id="GO:0043755">
    <property type="term" value="F:alpha-ribazole phosphatase activity"/>
    <property type="evidence" value="ECO:0007669"/>
    <property type="project" value="UniProtKB-EC"/>
</dbReference>
<dbReference type="EC" id="3.1.3.73" evidence="1"/>
<gene>
    <name evidence="1" type="ORF">SRCM100623_02999</name>
</gene>
<reference evidence="1 2" key="1">
    <citation type="submission" date="2016-05" db="EMBL/GenBank/DDBJ databases">
        <title>Genome sequencing of Acetobacter pasteurianus strain SRCM100623.</title>
        <authorList>
            <person name="Song Y.R."/>
        </authorList>
    </citation>
    <scope>NUCLEOTIDE SEQUENCE [LARGE SCALE GENOMIC DNA]</scope>
    <source>
        <strain evidence="1 2">SRCM100623</strain>
    </source>
</reference>
<sequence length="204" mass="22878">MRSFPVLLVRHAPVQVAQGICYGRQDVALSPGWESIVSGLSVLAKGAVCQVLYSSPAQRCWQMAQRLAQSAGMELRVDHRLAELNFGKWEGVRWQDIDRTLLDEWAQNPAGFAPPEGESGQDLYQRIQSFWHEVRQREENVCVLSHGGPLRLLSAFAGGYQPQLLAPSMPQGFARLFMVGEKNECVSTETDFSKHHKKEEPCQV</sequence>
<dbReference type="InterPro" id="IPR013078">
    <property type="entry name" value="His_Pase_superF_clade-1"/>
</dbReference>
<dbReference type="eggNOG" id="COG0406">
    <property type="taxonomic scope" value="Bacteria"/>
</dbReference>
<dbReference type="PATRIC" id="fig|438.15.peg.3303"/>
<comment type="caution">
    <text evidence="1">The sequence shown here is derived from an EMBL/GenBank/DDBJ whole genome shotgun (WGS) entry which is preliminary data.</text>
</comment>
<keyword evidence="1" id="KW-0378">Hydrolase</keyword>
<dbReference type="GeneID" id="66351500"/>
<dbReference type="Gene3D" id="3.40.50.1240">
    <property type="entry name" value="Phosphoglycerate mutase-like"/>
    <property type="match status" value="1"/>
</dbReference>
<protein>
    <submittedName>
        <fullName evidence="1">Adenosylcobalamin/alpha-ribazole phosphatase</fullName>
        <ecNumber evidence="1">3.1.3.73</ecNumber>
    </submittedName>
</protein>
<dbReference type="SMART" id="SM00855">
    <property type="entry name" value="PGAM"/>
    <property type="match status" value="1"/>
</dbReference>
<proteinExistence type="predicted"/>
<dbReference type="InterPro" id="IPR029033">
    <property type="entry name" value="His_PPase_superfam"/>
</dbReference>
<evidence type="ECO:0000313" key="1">
    <source>
        <dbReference type="EMBL" id="OAZ58473.1"/>
    </source>
</evidence>
<dbReference type="AlphaFoldDB" id="A0A1A0C5V3"/>
<dbReference type="RefSeq" id="WP_035365769.1">
    <property type="nucleotide sequence ID" value="NZ_CP039846.2"/>
</dbReference>
<accession>A0A1A0C5V3</accession>
<organism evidence="1 2">
    <name type="scientific">Acetobacter pasteurianus</name>
    <name type="common">Acetobacter turbidans</name>
    <dbReference type="NCBI Taxonomy" id="438"/>
    <lineage>
        <taxon>Bacteria</taxon>
        <taxon>Pseudomonadati</taxon>
        <taxon>Pseudomonadota</taxon>
        <taxon>Alphaproteobacteria</taxon>
        <taxon>Acetobacterales</taxon>
        <taxon>Acetobacteraceae</taxon>
        <taxon>Acetobacter</taxon>
    </lineage>
</organism>
<dbReference type="InterPro" id="IPR050275">
    <property type="entry name" value="PGM_Phosphatase"/>
</dbReference>
<dbReference type="CDD" id="cd07067">
    <property type="entry name" value="HP_PGM_like"/>
    <property type="match status" value="1"/>
</dbReference>
<dbReference type="GO" id="GO:0005737">
    <property type="term" value="C:cytoplasm"/>
    <property type="evidence" value="ECO:0007669"/>
    <property type="project" value="TreeGrafter"/>
</dbReference>
<dbReference type="OrthoDB" id="9781415at2"/>
<dbReference type="SUPFAM" id="SSF53254">
    <property type="entry name" value="Phosphoglycerate mutase-like"/>
    <property type="match status" value="1"/>
</dbReference>
<dbReference type="PANTHER" id="PTHR48100:SF1">
    <property type="entry name" value="HISTIDINE PHOSPHATASE FAMILY PROTEIN-RELATED"/>
    <property type="match status" value="1"/>
</dbReference>
<dbReference type="Proteomes" id="UP000093796">
    <property type="component" value="Unassembled WGS sequence"/>
</dbReference>
<dbReference type="PANTHER" id="PTHR48100">
    <property type="entry name" value="BROAD-SPECIFICITY PHOSPHATASE YOR283W-RELATED"/>
    <property type="match status" value="1"/>
</dbReference>
<name>A0A1A0C5V3_ACEPA</name>